<gene>
    <name evidence="1" type="ORF">Amon02_000645100</name>
</gene>
<comment type="caution">
    <text evidence="1">The sequence shown here is derived from an EMBL/GenBank/DDBJ whole genome shotgun (WGS) entry which is preliminary data.</text>
</comment>
<name>A0ACB5T8T9_AMBMO</name>
<evidence type="ECO:0000313" key="2">
    <source>
        <dbReference type="Proteomes" id="UP001165064"/>
    </source>
</evidence>
<dbReference type="EMBL" id="BSXS01005039">
    <property type="protein sequence ID" value="GME83856.1"/>
    <property type="molecule type" value="Genomic_DNA"/>
</dbReference>
<protein>
    <submittedName>
        <fullName evidence="1">Unnamed protein product</fullName>
    </submittedName>
</protein>
<dbReference type="Proteomes" id="UP001165064">
    <property type="component" value="Unassembled WGS sequence"/>
</dbReference>
<proteinExistence type="predicted"/>
<accession>A0ACB5T8T9</accession>
<sequence length="451" mass="51427">MMVKIPVPVADDFKYYFDINLKIASWLVLYQIHCVAVDLSKPALNQSSYHKHKPTKRSAQNGVIQISAKRLNPLYLLTHQHQETINLNDTLPNENKSHHLAKRDGITIDLHNHRNFYGMELKVGSQKSPNFVLVDTGSSDLWFKKDTSSCDRFSSNMEDNPSKTYYLDRYRYQRCVRYGSFDPGLSSSVELLNEKFFTRYGRGVEYAGGEWAKDDVWFDFGSSDSDDNDDEDEWGTYDDEDDDYYDAYSIEEDGESTEVKVSGMTFGIANDTHLEFSILGIGFPDGETKKTKYSNFPLRLKELGLINRAMYSIYLNDDRVEGNGETMVLFGGVDNSKFDGELSLMPAVKKKGTNMHLVQVTLSDLTADFQSPDDDGTDEENEGSLLQNNLWPAILDTGCTYTHFPDSVLSSLLARLGVERRANKKFSPIECDKFDDFTMKFNFQINFLDGY</sequence>
<reference evidence="1" key="1">
    <citation type="submission" date="2023-04" db="EMBL/GenBank/DDBJ databases">
        <title>Ambrosiozyma monospora NBRC 10751.</title>
        <authorList>
            <person name="Ichikawa N."/>
            <person name="Sato H."/>
            <person name="Tonouchi N."/>
        </authorList>
    </citation>
    <scope>NUCLEOTIDE SEQUENCE</scope>
    <source>
        <strain evidence="1">NBRC 10751</strain>
    </source>
</reference>
<evidence type="ECO:0000313" key="1">
    <source>
        <dbReference type="EMBL" id="GME83856.1"/>
    </source>
</evidence>
<keyword evidence="2" id="KW-1185">Reference proteome</keyword>
<organism evidence="1 2">
    <name type="scientific">Ambrosiozyma monospora</name>
    <name type="common">Yeast</name>
    <name type="synonym">Endomycopsis monosporus</name>
    <dbReference type="NCBI Taxonomy" id="43982"/>
    <lineage>
        <taxon>Eukaryota</taxon>
        <taxon>Fungi</taxon>
        <taxon>Dikarya</taxon>
        <taxon>Ascomycota</taxon>
        <taxon>Saccharomycotina</taxon>
        <taxon>Pichiomycetes</taxon>
        <taxon>Pichiales</taxon>
        <taxon>Pichiaceae</taxon>
        <taxon>Ambrosiozyma</taxon>
    </lineage>
</organism>